<evidence type="ECO:0000313" key="7">
    <source>
        <dbReference type="EMBL" id="VVT49388.1"/>
    </source>
</evidence>
<dbReference type="EMBL" id="CABVLU010000002">
    <property type="protein sequence ID" value="VVT49388.1"/>
    <property type="molecule type" value="Genomic_DNA"/>
</dbReference>
<keyword evidence="2" id="KW-0560">Oxidoreductase</keyword>
<dbReference type="InterPro" id="IPR002347">
    <property type="entry name" value="SDR_fam"/>
</dbReference>
<comment type="catalytic activity">
    <reaction evidence="5">
        <text>a (2E,4Z)-dienoyl-CoA + NADPH + H(+) = a 4,5-saturated-(3E)-enoyl-CoA + NADP(+)</text>
        <dbReference type="Rhea" id="RHEA:61892"/>
        <dbReference type="ChEBI" id="CHEBI:15378"/>
        <dbReference type="ChEBI" id="CHEBI:57783"/>
        <dbReference type="ChEBI" id="CHEBI:58349"/>
        <dbReference type="ChEBI" id="CHEBI:85099"/>
        <dbReference type="ChEBI" id="CHEBI:85493"/>
        <dbReference type="EC" id="1.3.1.124"/>
    </reaction>
</comment>
<evidence type="ECO:0000256" key="3">
    <source>
        <dbReference type="ARBA" id="ARBA00026117"/>
    </source>
</evidence>
<dbReference type="Proteomes" id="UP000398389">
    <property type="component" value="Unassembled WGS sequence"/>
</dbReference>
<evidence type="ECO:0000256" key="1">
    <source>
        <dbReference type="ARBA" id="ARBA00022857"/>
    </source>
</evidence>
<dbReference type="Gene3D" id="3.40.50.720">
    <property type="entry name" value="NAD(P)-binding Rossmann-like Domain"/>
    <property type="match status" value="1"/>
</dbReference>
<dbReference type="PANTHER" id="PTHR43296">
    <property type="entry name" value="PEROXISOMAL 2,4-DIENOYL-COA REDUCTASE"/>
    <property type="match status" value="1"/>
</dbReference>
<accession>A0A5E8BKU9</accession>
<reference evidence="7 8" key="1">
    <citation type="submission" date="2019-09" db="EMBL/GenBank/DDBJ databases">
        <authorList>
            <person name="Brejova B."/>
        </authorList>
    </citation>
    <scope>NUCLEOTIDE SEQUENCE [LARGE SCALE GENOMIC DNA]</scope>
</reference>
<dbReference type="OrthoDB" id="2136131at2759"/>
<organism evidence="7 8">
    <name type="scientific">Magnusiomyces paraingens</name>
    <dbReference type="NCBI Taxonomy" id="2606893"/>
    <lineage>
        <taxon>Eukaryota</taxon>
        <taxon>Fungi</taxon>
        <taxon>Dikarya</taxon>
        <taxon>Ascomycota</taxon>
        <taxon>Saccharomycotina</taxon>
        <taxon>Dipodascomycetes</taxon>
        <taxon>Dipodascales</taxon>
        <taxon>Dipodascaceae</taxon>
        <taxon>Magnusiomyces</taxon>
    </lineage>
</organism>
<dbReference type="GO" id="GO:0009062">
    <property type="term" value="P:fatty acid catabolic process"/>
    <property type="evidence" value="ECO:0007669"/>
    <property type="project" value="InterPro"/>
</dbReference>
<evidence type="ECO:0000256" key="2">
    <source>
        <dbReference type="ARBA" id="ARBA00023002"/>
    </source>
</evidence>
<feature type="domain" description="Ketoreductase" evidence="6">
    <location>
        <begin position="22"/>
        <end position="208"/>
    </location>
</feature>
<dbReference type="InterPro" id="IPR057326">
    <property type="entry name" value="KR_dom"/>
</dbReference>
<evidence type="ECO:0000256" key="4">
    <source>
        <dbReference type="ARBA" id="ARBA00048009"/>
    </source>
</evidence>
<keyword evidence="8" id="KW-1185">Reference proteome</keyword>
<dbReference type="PANTHER" id="PTHR43296:SF2">
    <property type="entry name" value="PEROXISOMAL 2,4-DIENOYL-COA REDUCTASE [(3E)-ENOYL-COA-PRODUCING]"/>
    <property type="match status" value="1"/>
</dbReference>
<dbReference type="SMART" id="SM00822">
    <property type="entry name" value="PKS_KR"/>
    <property type="match status" value="1"/>
</dbReference>
<dbReference type="CDD" id="cd05369">
    <property type="entry name" value="TER_DECR_SDR_a"/>
    <property type="match status" value="1"/>
</dbReference>
<dbReference type="GeneID" id="43581065"/>
<evidence type="ECO:0000256" key="5">
    <source>
        <dbReference type="ARBA" id="ARBA00048340"/>
    </source>
</evidence>
<keyword evidence="1" id="KW-0521">NADP</keyword>
<dbReference type="RefSeq" id="XP_031852856.1">
    <property type="nucleotide sequence ID" value="XM_031996965.1"/>
</dbReference>
<sequence length="290" mass="30557">MTSLDKSFLDTSVWKKDIFKGKVAFITGGAGTIGRVQSQALVLLGADIAIIGRRVEVTEKAAQEIAQLRPGAKVLGIGGVDVRDVSLLKKAVERTLRELGRIDFVIAGAAGNFLAPFAGLSTNAFKTVVDIDLVGSYNTAKATFEAVRKTKGVYLFISAGLHYAGTPMQSHACAAKAGVDALSNNMAIELGPLGIRSNTICPGAIEGTEGMDRLVPKEELKEMVSKIPLGAMGKPQDIAEGTVFLLSDAAKYISGTTLVVDASQWRMGNFAAINSYPQVLSNLNGGKNKI</sequence>
<dbReference type="GO" id="GO:0005777">
    <property type="term" value="C:peroxisome"/>
    <property type="evidence" value="ECO:0007669"/>
    <property type="project" value="TreeGrafter"/>
</dbReference>
<protein>
    <recommendedName>
        <fullName evidence="3">2,4-dienoyl-CoA reductase [(3E)-enoyl-CoA-producing]</fullName>
        <ecNumber evidence="3">1.3.1.124</ecNumber>
    </recommendedName>
</protein>
<dbReference type="Pfam" id="PF13561">
    <property type="entry name" value="adh_short_C2"/>
    <property type="match status" value="1"/>
</dbReference>
<dbReference type="SUPFAM" id="SSF51735">
    <property type="entry name" value="NAD(P)-binding Rossmann-fold domains"/>
    <property type="match status" value="1"/>
</dbReference>
<comment type="catalytic activity">
    <reaction evidence="4">
        <text>a (2E,4E)-dienoyl-CoA + NADPH + H(+) = a 4,5-saturated-(3E)-enoyl-CoA + NADP(+)</text>
        <dbReference type="Rhea" id="RHEA:45912"/>
        <dbReference type="ChEBI" id="CHEBI:15378"/>
        <dbReference type="ChEBI" id="CHEBI:57783"/>
        <dbReference type="ChEBI" id="CHEBI:58349"/>
        <dbReference type="ChEBI" id="CHEBI:85101"/>
        <dbReference type="ChEBI" id="CHEBI:85493"/>
        <dbReference type="EC" id="1.3.1.124"/>
    </reaction>
</comment>
<dbReference type="EC" id="1.3.1.124" evidence="3"/>
<evidence type="ECO:0000259" key="6">
    <source>
        <dbReference type="SMART" id="SM00822"/>
    </source>
</evidence>
<name>A0A5E8BKU9_9ASCO</name>
<gene>
    <name evidence="7" type="ORF">SAPINGB_P002246</name>
</gene>
<dbReference type="InterPro" id="IPR045017">
    <property type="entry name" value="DECR2-like"/>
</dbReference>
<dbReference type="PRINTS" id="PR00081">
    <property type="entry name" value="GDHRDH"/>
</dbReference>
<dbReference type="GO" id="GO:0008670">
    <property type="term" value="F:2,4-dienoyl-CoA reductase (NADPH) activity"/>
    <property type="evidence" value="ECO:0007669"/>
    <property type="project" value="InterPro"/>
</dbReference>
<proteinExistence type="predicted"/>
<dbReference type="AlphaFoldDB" id="A0A5E8BKU9"/>
<dbReference type="InterPro" id="IPR036291">
    <property type="entry name" value="NAD(P)-bd_dom_sf"/>
</dbReference>
<evidence type="ECO:0000313" key="8">
    <source>
        <dbReference type="Proteomes" id="UP000398389"/>
    </source>
</evidence>